<sequence length="80" mass="9067">NEVELELEEKPANSSDKGRGVAVRPTSIPSLEFCFLCLCLDFEPNQDEELDEIDLAGMLIAAKHIKSSRRPRNNNRRPSR</sequence>
<accession>A0A4P7NK01</accession>
<dbReference type="EMBL" id="CP034208">
    <property type="protein sequence ID" value="QBZ62336.1"/>
    <property type="molecule type" value="Genomic_DNA"/>
</dbReference>
<name>A0A4P7NK01_PYROR</name>
<evidence type="ECO:0000313" key="3">
    <source>
        <dbReference type="Proteomes" id="UP000294847"/>
    </source>
</evidence>
<evidence type="ECO:0000313" key="2">
    <source>
        <dbReference type="EMBL" id="QBZ62336.1"/>
    </source>
</evidence>
<reference evidence="2 3" key="1">
    <citation type="journal article" date="2019" name="Mol. Biol. Evol.">
        <title>Blast fungal genomes show frequent chromosomal changes, gene gains and losses, and effector gene turnover.</title>
        <authorList>
            <person name="Gomez Luciano L.B."/>
            <person name="Jason Tsai I."/>
            <person name="Chuma I."/>
            <person name="Tosa Y."/>
            <person name="Chen Y.H."/>
            <person name="Li J.Y."/>
            <person name="Li M.Y."/>
            <person name="Jade Lu M.Y."/>
            <person name="Nakayashiki H."/>
            <person name="Li W.H."/>
        </authorList>
    </citation>
    <scope>NUCLEOTIDE SEQUENCE [LARGE SCALE GENOMIC DNA]</scope>
    <source>
        <strain evidence="2">MZ5-1-6</strain>
    </source>
</reference>
<feature type="region of interest" description="Disordered" evidence="1">
    <location>
        <begin position="1"/>
        <end position="23"/>
    </location>
</feature>
<proteinExistence type="predicted"/>
<dbReference type="Proteomes" id="UP000294847">
    <property type="component" value="Chromosome 5"/>
</dbReference>
<gene>
    <name evidence="2" type="ORF">PoMZ_11215</name>
</gene>
<protein>
    <submittedName>
        <fullName evidence="2">Uncharacterized protein</fullName>
    </submittedName>
</protein>
<evidence type="ECO:0000256" key="1">
    <source>
        <dbReference type="SAM" id="MobiDB-lite"/>
    </source>
</evidence>
<feature type="non-terminal residue" evidence="2">
    <location>
        <position position="1"/>
    </location>
</feature>
<dbReference type="AlphaFoldDB" id="A0A4P7NK01"/>
<organism evidence="2 3">
    <name type="scientific">Pyricularia oryzae</name>
    <name type="common">Rice blast fungus</name>
    <name type="synonym">Magnaporthe oryzae</name>
    <dbReference type="NCBI Taxonomy" id="318829"/>
    <lineage>
        <taxon>Eukaryota</taxon>
        <taxon>Fungi</taxon>
        <taxon>Dikarya</taxon>
        <taxon>Ascomycota</taxon>
        <taxon>Pezizomycotina</taxon>
        <taxon>Sordariomycetes</taxon>
        <taxon>Sordariomycetidae</taxon>
        <taxon>Magnaporthales</taxon>
        <taxon>Pyriculariaceae</taxon>
        <taxon>Pyricularia</taxon>
    </lineage>
</organism>
<feature type="compositionally biased region" description="Basic and acidic residues" evidence="1">
    <location>
        <begin position="8"/>
        <end position="19"/>
    </location>
</feature>